<evidence type="ECO:0000313" key="1">
    <source>
        <dbReference type="EMBL" id="NEX22287.1"/>
    </source>
</evidence>
<dbReference type="EMBL" id="JAAIJR010000092">
    <property type="protein sequence ID" value="NEX22287.1"/>
    <property type="molecule type" value="Genomic_DNA"/>
</dbReference>
<dbReference type="Proteomes" id="UP000471640">
    <property type="component" value="Unassembled WGS sequence"/>
</dbReference>
<keyword evidence="2" id="KW-1185">Reference proteome</keyword>
<sequence>MADSPALFALCIDTSAAEGLEKGKVYQVLPDSTAEKEGMLRVIDESAEDYLYPCTFFVALDLPQKARDALAVRT</sequence>
<reference evidence="2" key="1">
    <citation type="journal article" date="2020" name="Microbiol. Resour. Announc.">
        <title>Draft Genome Sequences of Thiorhodococcus mannitoliphagus and Thiorhodococcus minor, Purple Sulfur Photosynthetic Bacteria in the Gammaproteobacterial Family Chromatiaceae.</title>
        <authorList>
            <person name="Aviles F.A."/>
            <person name="Meyer T.E."/>
            <person name="Kyndt J.A."/>
        </authorList>
    </citation>
    <scope>NUCLEOTIDE SEQUENCE [LARGE SCALE GENOMIC DNA]</scope>
    <source>
        <strain evidence="2">DSM 18266</strain>
    </source>
</reference>
<organism evidence="1 2">
    <name type="scientific">Thiorhodococcus mannitoliphagus</name>
    <dbReference type="NCBI Taxonomy" id="329406"/>
    <lineage>
        <taxon>Bacteria</taxon>
        <taxon>Pseudomonadati</taxon>
        <taxon>Pseudomonadota</taxon>
        <taxon>Gammaproteobacteria</taxon>
        <taxon>Chromatiales</taxon>
        <taxon>Chromatiaceae</taxon>
        <taxon>Thiorhodococcus</taxon>
    </lineage>
</organism>
<comment type="caution">
    <text evidence="1">The sequence shown here is derived from an EMBL/GenBank/DDBJ whole genome shotgun (WGS) entry which is preliminary data.</text>
</comment>
<dbReference type="RefSeq" id="WP_164655384.1">
    <property type="nucleotide sequence ID" value="NZ_JAAIJR010000092.1"/>
</dbReference>
<protein>
    <submittedName>
        <fullName evidence="1">Uncharacterized protein</fullName>
    </submittedName>
</protein>
<reference evidence="1 2" key="2">
    <citation type="submission" date="2020-02" db="EMBL/GenBank/DDBJ databases">
        <title>Genome sequences of Thiorhodococcus mannitoliphagus and Thiorhodococcus minor, purple sulfur photosynthetic bacteria in the gammaproteobacterial family, Chromatiaceae.</title>
        <authorList>
            <person name="Aviles F.A."/>
            <person name="Meyer T.E."/>
            <person name="Kyndt J.A."/>
        </authorList>
    </citation>
    <scope>NUCLEOTIDE SEQUENCE [LARGE SCALE GENOMIC DNA]</scope>
    <source>
        <strain evidence="1 2">DSM 18266</strain>
    </source>
</reference>
<name>A0A6P1DVB8_9GAMM</name>
<accession>A0A6P1DVB8</accession>
<proteinExistence type="predicted"/>
<dbReference type="AlphaFoldDB" id="A0A6P1DVB8"/>
<gene>
    <name evidence="1" type="ORF">G3480_18590</name>
</gene>
<evidence type="ECO:0000313" key="2">
    <source>
        <dbReference type="Proteomes" id="UP000471640"/>
    </source>
</evidence>